<sequence>MELSKEYIRVPLLYDFKFDSFRSGSETDVDNDRLRQLVESDPRRTTEVAQDLNVHSANIARHLHQLDKMHKLAQWLPHDLTARDRQRPAEISSKKLLEDSDDAGGPPAHARTPPRSADAPRKKSGKDKENKPPKADREAKKQNEGPGSKPGSKQGSKKGSKARSKHATTPPATPTVPMVYNEKDIGKTPPPVTSPCNLKQQPLQTPPPLVSDPNVMKTPAVKSTPSFLGIVLRSALKRFISEKKHGRKDGEDSDNTLTDLPNEMPEIELEKFEFRQQVILDEELM</sequence>
<dbReference type="GO" id="GO:0042800">
    <property type="term" value="F:histone H3K4 methyltransferase activity"/>
    <property type="evidence" value="ECO:0007669"/>
    <property type="project" value="TreeGrafter"/>
</dbReference>
<dbReference type="GO" id="GO:0005634">
    <property type="term" value="C:nucleus"/>
    <property type="evidence" value="ECO:0007669"/>
    <property type="project" value="TreeGrafter"/>
</dbReference>
<feature type="compositionally biased region" description="Low complexity" evidence="1">
    <location>
        <begin position="145"/>
        <end position="154"/>
    </location>
</feature>
<dbReference type="GO" id="GO:0000729">
    <property type="term" value="P:DNA double-strand break processing"/>
    <property type="evidence" value="ECO:0007669"/>
    <property type="project" value="TreeGrafter"/>
</dbReference>
<organism evidence="3 4">
    <name type="scientific">Heligmosomoides polygyrus</name>
    <name type="common">Parasitic roundworm</name>
    <dbReference type="NCBI Taxonomy" id="6339"/>
    <lineage>
        <taxon>Eukaryota</taxon>
        <taxon>Metazoa</taxon>
        <taxon>Ecdysozoa</taxon>
        <taxon>Nematoda</taxon>
        <taxon>Chromadorea</taxon>
        <taxon>Rhabditida</taxon>
        <taxon>Rhabditina</taxon>
        <taxon>Rhabditomorpha</taxon>
        <taxon>Strongyloidea</taxon>
        <taxon>Heligmosomidae</taxon>
        <taxon>Heligmosomoides</taxon>
    </lineage>
</organism>
<feature type="region of interest" description="Disordered" evidence="1">
    <location>
        <begin position="83"/>
        <end position="221"/>
    </location>
</feature>
<dbReference type="PANTHER" id="PTHR46060:SF2">
    <property type="entry name" value="HISTONE-LYSINE N-METHYLTRANSFERASE SETMAR"/>
    <property type="match status" value="1"/>
</dbReference>
<dbReference type="WBParaSite" id="HPBE_0001367201-mRNA-1">
    <property type="protein sequence ID" value="HPBE_0001367201-mRNA-1"/>
    <property type="gene ID" value="HPBE_0001367201"/>
</dbReference>
<dbReference type="AlphaFoldDB" id="A0A183FYF3"/>
<dbReference type="GO" id="GO:0035861">
    <property type="term" value="C:site of double-strand break"/>
    <property type="evidence" value="ECO:0007669"/>
    <property type="project" value="TreeGrafter"/>
</dbReference>
<dbReference type="EMBL" id="UZAH01028021">
    <property type="protein sequence ID" value="VDO97017.1"/>
    <property type="molecule type" value="Genomic_DNA"/>
</dbReference>
<gene>
    <name evidence="2" type="ORF">HPBE_LOCUS13673</name>
</gene>
<dbReference type="OrthoDB" id="10543068at2759"/>
<reference evidence="4" key="2">
    <citation type="submission" date="2019-09" db="UniProtKB">
        <authorList>
            <consortium name="WormBaseParasite"/>
        </authorList>
    </citation>
    <scope>IDENTIFICATION</scope>
</reference>
<feature type="compositionally biased region" description="Basic residues" evidence="1">
    <location>
        <begin position="155"/>
        <end position="166"/>
    </location>
</feature>
<dbReference type="GO" id="GO:0046975">
    <property type="term" value="F:histone H3K36 methyltransferase activity"/>
    <property type="evidence" value="ECO:0007669"/>
    <property type="project" value="TreeGrafter"/>
</dbReference>
<reference evidence="2 3" key="1">
    <citation type="submission" date="2018-11" db="EMBL/GenBank/DDBJ databases">
        <authorList>
            <consortium name="Pathogen Informatics"/>
        </authorList>
    </citation>
    <scope>NUCLEOTIDE SEQUENCE [LARGE SCALE GENOMIC DNA]</scope>
</reference>
<dbReference type="GO" id="GO:0003690">
    <property type="term" value="F:double-stranded DNA binding"/>
    <property type="evidence" value="ECO:0007669"/>
    <property type="project" value="TreeGrafter"/>
</dbReference>
<evidence type="ECO:0000256" key="1">
    <source>
        <dbReference type="SAM" id="MobiDB-lite"/>
    </source>
</evidence>
<feature type="compositionally biased region" description="Basic and acidic residues" evidence="1">
    <location>
        <begin position="118"/>
        <end position="143"/>
    </location>
</feature>
<dbReference type="GO" id="GO:0044547">
    <property type="term" value="F:DNA topoisomerase binding"/>
    <property type="evidence" value="ECO:0007669"/>
    <property type="project" value="TreeGrafter"/>
</dbReference>
<dbReference type="PANTHER" id="PTHR46060">
    <property type="entry name" value="MARINER MOS1 TRANSPOSASE-LIKE PROTEIN"/>
    <property type="match status" value="1"/>
</dbReference>
<evidence type="ECO:0000313" key="2">
    <source>
        <dbReference type="EMBL" id="VDO97017.1"/>
    </source>
</evidence>
<feature type="compositionally biased region" description="Basic and acidic residues" evidence="1">
    <location>
        <begin position="83"/>
        <end position="98"/>
    </location>
</feature>
<keyword evidence="3" id="KW-1185">Reference proteome</keyword>
<proteinExistence type="predicted"/>
<dbReference type="GO" id="GO:0031297">
    <property type="term" value="P:replication fork processing"/>
    <property type="evidence" value="ECO:0007669"/>
    <property type="project" value="TreeGrafter"/>
</dbReference>
<dbReference type="GO" id="GO:0015074">
    <property type="term" value="P:DNA integration"/>
    <property type="evidence" value="ECO:0007669"/>
    <property type="project" value="TreeGrafter"/>
</dbReference>
<dbReference type="GO" id="GO:0000014">
    <property type="term" value="F:single-stranded DNA endodeoxyribonuclease activity"/>
    <property type="evidence" value="ECO:0007669"/>
    <property type="project" value="TreeGrafter"/>
</dbReference>
<evidence type="ECO:0000313" key="3">
    <source>
        <dbReference type="Proteomes" id="UP000050761"/>
    </source>
</evidence>
<protein>
    <submittedName>
        <fullName evidence="4">Transcriptional regulator</fullName>
    </submittedName>
</protein>
<dbReference type="InterPro" id="IPR052709">
    <property type="entry name" value="Transposase-MT_Hybrid"/>
</dbReference>
<dbReference type="GO" id="GO:0044774">
    <property type="term" value="P:mitotic DNA integrity checkpoint signaling"/>
    <property type="evidence" value="ECO:0007669"/>
    <property type="project" value="TreeGrafter"/>
</dbReference>
<evidence type="ECO:0000313" key="4">
    <source>
        <dbReference type="WBParaSite" id="HPBE_0001367201-mRNA-1"/>
    </source>
</evidence>
<dbReference type="GO" id="GO:0006303">
    <property type="term" value="P:double-strand break repair via nonhomologous end joining"/>
    <property type="evidence" value="ECO:0007669"/>
    <property type="project" value="TreeGrafter"/>
</dbReference>
<accession>A0A3P8AJB7</accession>
<dbReference type="GO" id="GO:0003697">
    <property type="term" value="F:single-stranded DNA binding"/>
    <property type="evidence" value="ECO:0007669"/>
    <property type="project" value="TreeGrafter"/>
</dbReference>
<name>A0A183FYF3_HELPZ</name>
<dbReference type="GO" id="GO:0000793">
    <property type="term" value="C:condensed chromosome"/>
    <property type="evidence" value="ECO:0007669"/>
    <property type="project" value="TreeGrafter"/>
</dbReference>
<dbReference type="Proteomes" id="UP000050761">
    <property type="component" value="Unassembled WGS sequence"/>
</dbReference>
<feature type="region of interest" description="Disordered" evidence="1">
    <location>
        <begin position="243"/>
        <end position="264"/>
    </location>
</feature>
<accession>A0A183FYF3</accession>